<proteinExistence type="predicted"/>
<gene>
    <name evidence="2" type="ORF">DGYR_LOCUS9070</name>
</gene>
<feature type="region of interest" description="Disordered" evidence="1">
    <location>
        <begin position="18"/>
        <end position="40"/>
    </location>
</feature>
<evidence type="ECO:0000256" key="1">
    <source>
        <dbReference type="SAM" id="MobiDB-lite"/>
    </source>
</evidence>
<reference evidence="2 3" key="1">
    <citation type="submission" date="2020-08" db="EMBL/GenBank/DDBJ databases">
        <authorList>
            <person name="Hejnol A."/>
        </authorList>
    </citation>
    <scope>NUCLEOTIDE SEQUENCE [LARGE SCALE GENOMIC DNA]</scope>
</reference>
<evidence type="ECO:0000313" key="2">
    <source>
        <dbReference type="EMBL" id="CAD5121073.1"/>
    </source>
</evidence>
<name>A0A7I8VXI4_9ANNE</name>
<dbReference type="EMBL" id="CAJFCJ010000013">
    <property type="protein sequence ID" value="CAD5121073.1"/>
    <property type="molecule type" value="Genomic_DNA"/>
</dbReference>
<comment type="caution">
    <text evidence="2">The sequence shown here is derived from an EMBL/GenBank/DDBJ whole genome shotgun (WGS) entry which is preliminary data.</text>
</comment>
<dbReference type="AlphaFoldDB" id="A0A7I8VXI4"/>
<accession>A0A7I8VXI4</accession>
<dbReference type="Proteomes" id="UP000549394">
    <property type="component" value="Unassembled WGS sequence"/>
</dbReference>
<feature type="compositionally biased region" description="Basic and acidic residues" evidence="1">
    <location>
        <begin position="31"/>
        <end position="40"/>
    </location>
</feature>
<keyword evidence="3" id="KW-1185">Reference proteome</keyword>
<sequence>MESGPTVIDIGDEIEYILDSPSSSQPDEEDHVCPKMEDEKPMRPYYRQQLMVLVEKSKHTGDSTFYANRDTEFKKQWAHFRKHVLPQKLLNYFLPGIPNFPSGKGPVVVVDSEQTADKPVLQLRPKQLSKDGFVTGTFISEKELIDSVKKERSEFHSMKKP</sequence>
<protein>
    <submittedName>
        <fullName evidence="2">DgyrCDS9610</fullName>
    </submittedName>
</protein>
<evidence type="ECO:0000313" key="3">
    <source>
        <dbReference type="Proteomes" id="UP000549394"/>
    </source>
</evidence>
<organism evidence="2 3">
    <name type="scientific">Dimorphilus gyrociliatus</name>
    <dbReference type="NCBI Taxonomy" id="2664684"/>
    <lineage>
        <taxon>Eukaryota</taxon>
        <taxon>Metazoa</taxon>
        <taxon>Spiralia</taxon>
        <taxon>Lophotrochozoa</taxon>
        <taxon>Annelida</taxon>
        <taxon>Polychaeta</taxon>
        <taxon>Polychaeta incertae sedis</taxon>
        <taxon>Dinophilidae</taxon>
        <taxon>Dimorphilus</taxon>
    </lineage>
</organism>